<protein>
    <submittedName>
        <fullName evidence="1">Uncharacterized protein</fullName>
    </submittedName>
</protein>
<sequence>MVLGQYLFPCIAHYPDADVLTSIDEIIPTVIDDSLETWQQGGDGCCPVKKSNFHPSKKTLLCTRKLQKKCATSCAMLVHPKKIGTKRV</sequence>
<proteinExistence type="predicted"/>
<reference evidence="1" key="1">
    <citation type="submission" date="2023-10" db="EMBL/GenBank/DDBJ databases">
        <title>Chromosome-level genome of the transformable northern wattle, Acacia crassicarpa.</title>
        <authorList>
            <person name="Massaro I."/>
            <person name="Sinha N.R."/>
            <person name="Poethig S."/>
            <person name="Leichty A.R."/>
        </authorList>
    </citation>
    <scope>NUCLEOTIDE SEQUENCE</scope>
    <source>
        <strain evidence="1">Acra3RX</strain>
        <tissue evidence="1">Leaf</tissue>
    </source>
</reference>
<name>A0AAE1MXB0_9FABA</name>
<dbReference type="Proteomes" id="UP001293593">
    <property type="component" value="Unassembled WGS sequence"/>
</dbReference>
<keyword evidence="2" id="KW-1185">Reference proteome</keyword>
<comment type="caution">
    <text evidence="1">The sequence shown here is derived from an EMBL/GenBank/DDBJ whole genome shotgun (WGS) entry which is preliminary data.</text>
</comment>
<dbReference type="EMBL" id="JAWXYG010000003">
    <property type="protein sequence ID" value="KAK4278993.1"/>
    <property type="molecule type" value="Genomic_DNA"/>
</dbReference>
<evidence type="ECO:0000313" key="1">
    <source>
        <dbReference type="EMBL" id="KAK4278993.1"/>
    </source>
</evidence>
<organism evidence="1 2">
    <name type="scientific">Acacia crassicarpa</name>
    <name type="common">northern wattle</name>
    <dbReference type="NCBI Taxonomy" id="499986"/>
    <lineage>
        <taxon>Eukaryota</taxon>
        <taxon>Viridiplantae</taxon>
        <taxon>Streptophyta</taxon>
        <taxon>Embryophyta</taxon>
        <taxon>Tracheophyta</taxon>
        <taxon>Spermatophyta</taxon>
        <taxon>Magnoliopsida</taxon>
        <taxon>eudicotyledons</taxon>
        <taxon>Gunneridae</taxon>
        <taxon>Pentapetalae</taxon>
        <taxon>rosids</taxon>
        <taxon>fabids</taxon>
        <taxon>Fabales</taxon>
        <taxon>Fabaceae</taxon>
        <taxon>Caesalpinioideae</taxon>
        <taxon>mimosoid clade</taxon>
        <taxon>Acacieae</taxon>
        <taxon>Acacia</taxon>
    </lineage>
</organism>
<dbReference type="AlphaFoldDB" id="A0AAE1MXB0"/>
<evidence type="ECO:0000313" key="2">
    <source>
        <dbReference type="Proteomes" id="UP001293593"/>
    </source>
</evidence>
<accession>A0AAE1MXB0</accession>
<gene>
    <name evidence="1" type="ORF">QN277_016759</name>
</gene>